<dbReference type="EMBL" id="CP000606">
    <property type="protein sequence ID" value="ABO23410.1"/>
    <property type="molecule type" value="Genomic_DNA"/>
</dbReference>
<comment type="similarity">
    <text evidence="1">Belongs to the membrane fusion protein (MFP) (TC 8.A.1) family.</text>
</comment>
<evidence type="ECO:0000313" key="7">
    <source>
        <dbReference type="Proteomes" id="UP000001558"/>
    </source>
</evidence>
<feature type="coiled-coil region" evidence="2">
    <location>
        <begin position="168"/>
        <end position="223"/>
    </location>
</feature>
<evidence type="ECO:0000259" key="5">
    <source>
        <dbReference type="Pfam" id="PF25954"/>
    </source>
</evidence>
<keyword evidence="3" id="KW-1133">Transmembrane helix</keyword>
<feature type="domain" description="CusB-like beta-barrel" evidence="5">
    <location>
        <begin position="255"/>
        <end position="299"/>
    </location>
</feature>
<keyword evidence="7" id="KW-1185">Reference proteome</keyword>
<dbReference type="eggNOG" id="COG1566">
    <property type="taxonomic scope" value="Bacteria"/>
</dbReference>
<dbReference type="PANTHER" id="PTHR30386">
    <property type="entry name" value="MEMBRANE FUSION SUBUNIT OF EMRAB-TOLC MULTIDRUG EFFLUX PUMP"/>
    <property type="match status" value="1"/>
</dbReference>
<dbReference type="InterPro" id="IPR058792">
    <property type="entry name" value="Beta-barrel_RND_2"/>
</dbReference>
<dbReference type="Pfam" id="PF25917">
    <property type="entry name" value="BSH_RND"/>
    <property type="match status" value="1"/>
</dbReference>
<dbReference type="SUPFAM" id="SSF111369">
    <property type="entry name" value="HlyD-like secretion proteins"/>
    <property type="match status" value="2"/>
</dbReference>
<gene>
    <name evidence="6" type="ordered locus">Shew_1543</name>
</gene>
<dbReference type="InterPro" id="IPR058625">
    <property type="entry name" value="MdtA-like_BSH"/>
</dbReference>
<keyword evidence="2" id="KW-0175">Coiled coil</keyword>
<dbReference type="Gene3D" id="2.40.50.100">
    <property type="match status" value="1"/>
</dbReference>
<dbReference type="PANTHER" id="PTHR30386:SF24">
    <property type="entry name" value="MULTIDRUG RESISTANCE EFFLUX PUMP"/>
    <property type="match status" value="1"/>
</dbReference>
<accession>A3QD62</accession>
<dbReference type="KEGG" id="slo:Shew_1543"/>
<reference evidence="6 7" key="1">
    <citation type="submission" date="2007-03" db="EMBL/GenBank/DDBJ databases">
        <title>Complete sequence of Shewanella loihica PV-4.</title>
        <authorList>
            <consortium name="US DOE Joint Genome Institute"/>
            <person name="Copeland A."/>
            <person name="Lucas S."/>
            <person name="Lapidus A."/>
            <person name="Barry K."/>
            <person name="Detter J.C."/>
            <person name="Glavina del Rio T."/>
            <person name="Hammon N."/>
            <person name="Israni S."/>
            <person name="Dalin E."/>
            <person name="Tice H."/>
            <person name="Pitluck S."/>
            <person name="Chain P."/>
            <person name="Malfatti S."/>
            <person name="Shin M."/>
            <person name="Vergez L."/>
            <person name="Schmutz J."/>
            <person name="Larimer F."/>
            <person name="Land M."/>
            <person name="Hauser L."/>
            <person name="Kyrpides N."/>
            <person name="Mikhailova N."/>
            <person name="Romine M.F."/>
            <person name="Serres G."/>
            <person name="Fredrickson J."/>
            <person name="Tiedje J."/>
            <person name="Richardson P."/>
        </authorList>
    </citation>
    <scope>NUCLEOTIDE SEQUENCE [LARGE SCALE GENOMIC DNA]</scope>
    <source>
        <strain evidence="7">ATCC BAA-1088 / PV-4</strain>
    </source>
</reference>
<evidence type="ECO:0000256" key="1">
    <source>
        <dbReference type="ARBA" id="ARBA00009477"/>
    </source>
</evidence>
<keyword evidence="3" id="KW-0472">Membrane</keyword>
<organism evidence="6 7">
    <name type="scientific">Shewanella loihica (strain ATCC BAA-1088 / PV-4)</name>
    <dbReference type="NCBI Taxonomy" id="323850"/>
    <lineage>
        <taxon>Bacteria</taxon>
        <taxon>Pseudomonadati</taxon>
        <taxon>Pseudomonadota</taxon>
        <taxon>Gammaproteobacteria</taxon>
        <taxon>Alteromonadales</taxon>
        <taxon>Shewanellaceae</taxon>
        <taxon>Shewanella</taxon>
    </lineage>
</organism>
<dbReference type="Proteomes" id="UP000001558">
    <property type="component" value="Chromosome"/>
</dbReference>
<feature type="domain" description="Multidrug resistance protein MdtA-like barrel-sandwich hybrid" evidence="4">
    <location>
        <begin position="56"/>
        <end position="251"/>
    </location>
</feature>
<dbReference type="HOGENOM" id="CLU_018816_15_1_6"/>
<dbReference type="STRING" id="323850.Shew_1543"/>
<keyword evidence="3" id="KW-0812">Transmembrane</keyword>
<proteinExistence type="inferred from homology"/>
<evidence type="ECO:0000256" key="2">
    <source>
        <dbReference type="SAM" id="Coils"/>
    </source>
</evidence>
<feature type="transmembrane region" description="Helical" evidence="3">
    <location>
        <begin position="20"/>
        <end position="38"/>
    </location>
</feature>
<sequence length="352" mass="38681">MVVIMKQLLRKTQGNKIKKAIIISSMMLFASLFYYYQFPKAGLISTDNAYVQGEISQVSAEVSGIINHVYITDNQYVEAGELLAQIDDRDYLAQYNQAKAGLTMAQAAIANIDERIKLQQISIKQVSTQIDSTMADATFHRAEWHRLQNLLDKELISQSQFEAQTNKNNQAKAKLAASQLQLSSAKQQLNTLRSDKARLNAQAEQANAALALAKLRLENTQVRAPVAGIIGNRALRAGRFASKGAPLLAIVPVESIWIEANYKETQITNILPGQLVDVMLDSFPEEHLKGRVLSIAPATGAQFGLLPPDNATGNFVKIVQRVPIKIALEIPRALQGRIVPGLSAEVTIDTNH</sequence>
<dbReference type="Gene3D" id="1.10.287.470">
    <property type="entry name" value="Helix hairpin bin"/>
    <property type="match status" value="1"/>
</dbReference>
<protein>
    <submittedName>
        <fullName evidence="6">Secretion protein HlyD family protein</fullName>
    </submittedName>
</protein>
<dbReference type="Gene3D" id="2.40.30.170">
    <property type="match status" value="1"/>
</dbReference>
<evidence type="ECO:0000313" key="6">
    <source>
        <dbReference type="EMBL" id="ABO23410.1"/>
    </source>
</evidence>
<dbReference type="InterPro" id="IPR050739">
    <property type="entry name" value="MFP"/>
</dbReference>
<dbReference type="AlphaFoldDB" id="A3QD62"/>
<evidence type="ECO:0000259" key="4">
    <source>
        <dbReference type="Pfam" id="PF25917"/>
    </source>
</evidence>
<dbReference type="Pfam" id="PF25954">
    <property type="entry name" value="Beta-barrel_RND_2"/>
    <property type="match status" value="1"/>
</dbReference>
<name>A3QD62_SHELP</name>
<evidence type="ECO:0000256" key="3">
    <source>
        <dbReference type="SAM" id="Phobius"/>
    </source>
</evidence>
<dbReference type="GO" id="GO:0055085">
    <property type="term" value="P:transmembrane transport"/>
    <property type="evidence" value="ECO:0007669"/>
    <property type="project" value="InterPro"/>
</dbReference>